<reference evidence="3 4" key="1">
    <citation type="journal article" date="2016" name="Nat. Commun.">
        <title>Thousands of microbial genomes shed light on interconnected biogeochemical processes in an aquifer system.</title>
        <authorList>
            <person name="Anantharaman K."/>
            <person name="Brown C.T."/>
            <person name="Hug L.A."/>
            <person name="Sharon I."/>
            <person name="Castelle C.J."/>
            <person name="Probst A.J."/>
            <person name="Thomas B.C."/>
            <person name="Singh A."/>
            <person name="Wilkins M.J."/>
            <person name="Karaoz U."/>
            <person name="Brodie E.L."/>
            <person name="Williams K.H."/>
            <person name="Hubbard S.S."/>
            <person name="Banfield J.F."/>
        </authorList>
    </citation>
    <scope>NUCLEOTIDE SEQUENCE [LARGE SCALE GENOMIC DNA]</scope>
</reference>
<dbReference type="Proteomes" id="UP000176376">
    <property type="component" value="Unassembled WGS sequence"/>
</dbReference>
<dbReference type="InterPro" id="IPR013783">
    <property type="entry name" value="Ig-like_fold"/>
</dbReference>
<dbReference type="EMBL" id="MGAY01000028">
    <property type="protein sequence ID" value="OGK56675.1"/>
    <property type="molecule type" value="Genomic_DNA"/>
</dbReference>
<feature type="transmembrane region" description="Helical" evidence="2">
    <location>
        <begin position="402"/>
        <end position="422"/>
    </location>
</feature>
<gene>
    <name evidence="3" type="ORF">A3J15_03250</name>
</gene>
<protein>
    <recommendedName>
        <fullName evidence="5">Bacterial Ig-like domain-containing protein</fullName>
    </recommendedName>
</protein>
<dbReference type="STRING" id="1802074.A3J15_03250"/>
<evidence type="ECO:0000313" key="3">
    <source>
        <dbReference type="EMBL" id="OGK56675.1"/>
    </source>
</evidence>
<keyword evidence="2" id="KW-1133">Transmembrane helix</keyword>
<dbReference type="Gene3D" id="2.60.40.10">
    <property type="entry name" value="Immunoglobulins"/>
    <property type="match status" value="1"/>
</dbReference>
<feature type="compositionally biased region" description="Low complexity" evidence="1">
    <location>
        <begin position="364"/>
        <end position="386"/>
    </location>
</feature>
<sequence length="423" mass="47134">MYDKFYHQEKKIPAPVALGLIAVFILVAVLYFGRNTKKTTTLNKPISPARIEITNVSGSSASVIVCHPQKKSLHLVYGLNEDTMKETVYDDRDLKEKPTDKYCHYFNLRNLEDHEYFFQPISDNSSDEFVTVKLVTNQGLNAQKLTPLWGKLVEKNGNKPQTGIIIARFFDNEKISTLIKDGDWLLPLHYLSKIPKQEDGFNLEIIDGDGRSTFIKSLYANITEIQKTLVLGRDYDFTQISETVLGESTSESIVTDKEFDVFSPRPNAAIPSFRPLFKGVAGPEKTITLELTNFGVDSKRSNQVFKTKSAADGLWSYTPAYDLDPGKYEVKVKTNDQLQKQQLISRRFSVGKSGESVLGDATQSATLTPTEAASPTETPAPTLEPTIEVTTSPSLPDSGITLWPLTLISFGIVILGAMIIFIF</sequence>
<keyword evidence="2" id="KW-0472">Membrane</keyword>
<comment type="caution">
    <text evidence="3">The sequence shown here is derived from an EMBL/GenBank/DDBJ whole genome shotgun (WGS) entry which is preliminary data.</text>
</comment>
<feature type="transmembrane region" description="Helical" evidence="2">
    <location>
        <begin position="12"/>
        <end position="33"/>
    </location>
</feature>
<feature type="region of interest" description="Disordered" evidence="1">
    <location>
        <begin position="360"/>
        <end position="392"/>
    </location>
</feature>
<accession>A0A1F7JM39</accession>
<name>A0A1F7JM39_9BACT</name>
<evidence type="ECO:0000256" key="1">
    <source>
        <dbReference type="SAM" id="MobiDB-lite"/>
    </source>
</evidence>
<evidence type="ECO:0000256" key="2">
    <source>
        <dbReference type="SAM" id="Phobius"/>
    </source>
</evidence>
<keyword evidence="2" id="KW-0812">Transmembrane</keyword>
<proteinExistence type="predicted"/>
<evidence type="ECO:0008006" key="5">
    <source>
        <dbReference type="Google" id="ProtNLM"/>
    </source>
</evidence>
<organism evidence="3 4">
    <name type="scientific">Candidatus Roizmanbacteria bacterium RIFCSPLOWO2_02_FULL_38_10</name>
    <dbReference type="NCBI Taxonomy" id="1802074"/>
    <lineage>
        <taxon>Bacteria</taxon>
        <taxon>Candidatus Roizmaniibacteriota</taxon>
    </lineage>
</organism>
<evidence type="ECO:0000313" key="4">
    <source>
        <dbReference type="Proteomes" id="UP000176376"/>
    </source>
</evidence>
<dbReference type="AlphaFoldDB" id="A0A1F7JM39"/>